<dbReference type="Pfam" id="PF04404">
    <property type="entry name" value="ERF"/>
    <property type="match status" value="1"/>
</dbReference>
<dbReference type="AlphaFoldDB" id="A0A285PP30"/>
<evidence type="ECO:0000313" key="3">
    <source>
        <dbReference type="Proteomes" id="UP000219439"/>
    </source>
</evidence>
<reference evidence="2 3" key="1">
    <citation type="submission" date="2017-09" db="EMBL/GenBank/DDBJ databases">
        <authorList>
            <person name="Ehlers B."/>
            <person name="Leendertz F.H."/>
        </authorList>
    </citation>
    <scope>NUCLEOTIDE SEQUENCE [LARGE SCALE GENOMIC DNA]</scope>
    <source>
        <strain evidence="2 3">DSM 18289</strain>
    </source>
</reference>
<organism evidence="2 3">
    <name type="scientific">Cohaesibacter gelatinilyticus</name>
    <dbReference type="NCBI Taxonomy" id="372072"/>
    <lineage>
        <taxon>Bacteria</taxon>
        <taxon>Pseudomonadati</taxon>
        <taxon>Pseudomonadota</taxon>
        <taxon>Alphaproteobacteria</taxon>
        <taxon>Hyphomicrobiales</taxon>
        <taxon>Cohaesibacteraceae</taxon>
    </lineage>
</organism>
<feature type="region of interest" description="Disordered" evidence="1">
    <location>
        <begin position="192"/>
        <end position="216"/>
    </location>
</feature>
<accession>A0A285PP30</accession>
<dbReference type="RefSeq" id="WP_097156064.1">
    <property type="nucleotide sequence ID" value="NZ_OBEL01000011.1"/>
</dbReference>
<gene>
    <name evidence="2" type="ORF">SAMN06265368_4806</name>
</gene>
<proteinExistence type="predicted"/>
<sequence>MTEQADATSQLYAALAKLQKVVKDPEKTKTANAGQYSFKYADLVDVLNVARDAMPELGLVLFQKTKISDGMLIVVTTVAHLSGASESSDYPVCDVKEKPQIKGAATTYARRYAASIALGISSVDDSDYQGASVARLSSSRANQVLNVKFLQAEIDEADHKKLDRIDDELRGPLSILPVKWILAIKDRMETRRDELDKADYGENGEELFENPDNPQR</sequence>
<evidence type="ECO:0000256" key="1">
    <source>
        <dbReference type="SAM" id="MobiDB-lite"/>
    </source>
</evidence>
<keyword evidence="3" id="KW-1185">Reference proteome</keyword>
<name>A0A285PP30_9HYPH</name>
<dbReference type="InterPro" id="IPR007499">
    <property type="entry name" value="ERF_bacteria_virus"/>
</dbReference>
<protein>
    <submittedName>
        <fullName evidence="2">ERF superfamily protein</fullName>
    </submittedName>
</protein>
<evidence type="ECO:0000313" key="2">
    <source>
        <dbReference type="EMBL" id="SNZ21681.1"/>
    </source>
</evidence>
<dbReference type="EMBL" id="OBEL01000011">
    <property type="protein sequence ID" value="SNZ21681.1"/>
    <property type="molecule type" value="Genomic_DNA"/>
</dbReference>
<dbReference type="Proteomes" id="UP000219439">
    <property type="component" value="Unassembled WGS sequence"/>
</dbReference>